<reference evidence="4" key="1">
    <citation type="submission" date="2022-03" db="EMBL/GenBank/DDBJ databases">
        <authorList>
            <person name="Martin C."/>
        </authorList>
    </citation>
    <scope>NUCLEOTIDE SEQUENCE</scope>
</reference>
<evidence type="ECO:0000313" key="4">
    <source>
        <dbReference type="EMBL" id="CAH1790523.1"/>
    </source>
</evidence>
<feature type="transmembrane region" description="Helical" evidence="2">
    <location>
        <begin position="56"/>
        <end position="75"/>
    </location>
</feature>
<evidence type="ECO:0000259" key="3">
    <source>
        <dbReference type="PROSITE" id="PS50802"/>
    </source>
</evidence>
<protein>
    <recommendedName>
        <fullName evidence="3">OTU domain-containing protein</fullName>
    </recommendedName>
</protein>
<dbReference type="PROSITE" id="PS50802">
    <property type="entry name" value="OTU"/>
    <property type="match status" value="1"/>
</dbReference>
<dbReference type="SUPFAM" id="SSF54001">
    <property type="entry name" value="Cysteine proteinases"/>
    <property type="match status" value="1"/>
</dbReference>
<dbReference type="CDD" id="cd22758">
    <property type="entry name" value="OTU_232R-like"/>
    <property type="match status" value="1"/>
</dbReference>
<dbReference type="InterPro" id="IPR038765">
    <property type="entry name" value="Papain-like_cys_pep_sf"/>
</dbReference>
<gene>
    <name evidence="4" type="ORF">OFUS_LOCUS15716</name>
</gene>
<keyword evidence="2" id="KW-0812">Transmembrane</keyword>
<dbReference type="InterPro" id="IPR003323">
    <property type="entry name" value="OTU_dom"/>
</dbReference>
<dbReference type="Pfam" id="PF02338">
    <property type="entry name" value="OTU"/>
    <property type="match status" value="1"/>
</dbReference>
<keyword evidence="5" id="KW-1185">Reference proteome</keyword>
<keyword evidence="2" id="KW-1133">Transmembrane helix</keyword>
<evidence type="ECO:0000256" key="1">
    <source>
        <dbReference type="SAM" id="MobiDB-lite"/>
    </source>
</evidence>
<accession>A0A8S4P8I5</accession>
<evidence type="ECO:0000256" key="2">
    <source>
        <dbReference type="SAM" id="Phobius"/>
    </source>
</evidence>
<name>A0A8S4P8I5_OWEFU</name>
<organism evidence="4 5">
    <name type="scientific">Owenia fusiformis</name>
    <name type="common">Polychaete worm</name>
    <dbReference type="NCBI Taxonomy" id="6347"/>
    <lineage>
        <taxon>Eukaryota</taxon>
        <taxon>Metazoa</taxon>
        <taxon>Spiralia</taxon>
        <taxon>Lophotrochozoa</taxon>
        <taxon>Annelida</taxon>
        <taxon>Polychaeta</taxon>
        <taxon>Sedentaria</taxon>
        <taxon>Canalipalpata</taxon>
        <taxon>Sabellida</taxon>
        <taxon>Oweniida</taxon>
        <taxon>Oweniidae</taxon>
        <taxon>Owenia</taxon>
    </lineage>
</organism>
<dbReference type="Gene3D" id="3.90.70.80">
    <property type="match status" value="1"/>
</dbReference>
<dbReference type="EMBL" id="CAIIXF020000007">
    <property type="protein sequence ID" value="CAH1790523.1"/>
    <property type="molecule type" value="Genomic_DNA"/>
</dbReference>
<dbReference type="OrthoDB" id="5975886at2759"/>
<evidence type="ECO:0000313" key="5">
    <source>
        <dbReference type="Proteomes" id="UP000749559"/>
    </source>
</evidence>
<sequence length="495" mass="56193">MGDSLEQWRAAIGCYRFSHSKPSTENTRIHSLKRSPKRPNTSSVESNIRTTKGLRVFPLLLVIVTLLLIIGGVQLNPGPKDTKIPFEILPSSEHLTLDHPLDSVLERHGLAIVENSGMGDCLFEALSDQLKRLTSAQVSANDLRRLLLECIQVHPILPNGEHVMTLFDSGDNKEWRQFAATFDSNEDLHTRQLSWYTNEYMVRPGVWGDNVMLYAFAKLYGIDVAIYSARTDEPYKIAADDEPGNQQRMTAKLGYVTHLHFASLVDITDVNDGEIGWRVMSDRLGDLFLQLLNSEVVEDREATVGLLSQMVDSFFEAKDKDIKWPDGLSQLVYQLVKRELERATGVVPGFLKHTDNSRHAFDEDSTEQLSDERKFKIMMLALDKPDILDNVFSLLRNIKRFLNLPPPSSNKELDDRAQFISKIVDNSIKNKHYIPDGLIEEVVKLTSHELEALSVIYRQNMKANGAAHIRDNLNEKKDASSESRKLNFTDIFLFI</sequence>
<proteinExistence type="predicted"/>
<dbReference type="AlphaFoldDB" id="A0A8S4P8I5"/>
<feature type="domain" description="OTU" evidence="3">
    <location>
        <begin position="110"/>
        <end position="267"/>
    </location>
</feature>
<feature type="region of interest" description="Disordered" evidence="1">
    <location>
        <begin position="21"/>
        <end position="46"/>
    </location>
</feature>
<dbReference type="Proteomes" id="UP000749559">
    <property type="component" value="Unassembled WGS sequence"/>
</dbReference>
<keyword evidence="2" id="KW-0472">Membrane</keyword>
<comment type="caution">
    <text evidence="4">The sequence shown here is derived from an EMBL/GenBank/DDBJ whole genome shotgun (WGS) entry which is preliminary data.</text>
</comment>